<proteinExistence type="predicted"/>
<dbReference type="GeneID" id="85462969"/>
<dbReference type="EMBL" id="JAHMHR010000056">
    <property type="protein sequence ID" value="KAK1659778.1"/>
    <property type="molecule type" value="Genomic_DNA"/>
</dbReference>
<accession>A0AAJ0ESR9</accession>
<sequence length="210" mass="23243">MAEAAREVSSQDSQESVSSARRQMDEDWPPQGLANACELSSGFETSTNVQRPNRQHSFCDPSLDHQRPMYQRDDEDEPRQPSYAQLRETPRDDLSNEESASICDDSDKENTPPEAGYKGATFHDKLRGTIECDIGDNSVGRCVSISITLPTPESTSSIDLKVSVGLRKENRQGRGSKRNGRSGRVSKRRNRASSTYSGRAGGMRDSGDRL</sequence>
<dbReference type="Proteomes" id="UP001224890">
    <property type="component" value="Unassembled WGS sequence"/>
</dbReference>
<comment type="caution">
    <text evidence="2">The sequence shown here is derived from an EMBL/GenBank/DDBJ whole genome shotgun (WGS) entry which is preliminary data.</text>
</comment>
<evidence type="ECO:0000313" key="2">
    <source>
        <dbReference type="EMBL" id="KAK1659778.1"/>
    </source>
</evidence>
<dbReference type="AlphaFoldDB" id="A0AAJ0ESR9"/>
<evidence type="ECO:0000256" key="1">
    <source>
        <dbReference type="SAM" id="MobiDB-lite"/>
    </source>
</evidence>
<feature type="region of interest" description="Disordered" evidence="1">
    <location>
        <begin position="1"/>
        <end position="123"/>
    </location>
</feature>
<organism evidence="2 3">
    <name type="scientific">Colletotrichum godetiae</name>
    <dbReference type="NCBI Taxonomy" id="1209918"/>
    <lineage>
        <taxon>Eukaryota</taxon>
        <taxon>Fungi</taxon>
        <taxon>Dikarya</taxon>
        <taxon>Ascomycota</taxon>
        <taxon>Pezizomycotina</taxon>
        <taxon>Sordariomycetes</taxon>
        <taxon>Hypocreomycetidae</taxon>
        <taxon>Glomerellales</taxon>
        <taxon>Glomerellaceae</taxon>
        <taxon>Colletotrichum</taxon>
        <taxon>Colletotrichum acutatum species complex</taxon>
    </lineage>
</organism>
<feature type="compositionally biased region" description="Basic and acidic residues" evidence="1">
    <location>
        <begin position="62"/>
        <end position="72"/>
    </location>
</feature>
<evidence type="ECO:0000313" key="3">
    <source>
        <dbReference type="Proteomes" id="UP001224890"/>
    </source>
</evidence>
<gene>
    <name evidence="2" type="ORF">BDP55DRAFT_719584</name>
</gene>
<feature type="region of interest" description="Disordered" evidence="1">
    <location>
        <begin position="160"/>
        <end position="210"/>
    </location>
</feature>
<name>A0AAJ0ESR9_9PEZI</name>
<reference evidence="2" key="1">
    <citation type="submission" date="2021-06" db="EMBL/GenBank/DDBJ databases">
        <title>Comparative genomics, transcriptomics and evolutionary studies reveal genomic signatures of adaptation to plant cell wall in hemibiotrophic fungi.</title>
        <authorList>
            <consortium name="DOE Joint Genome Institute"/>
            <person name="Baroncelli R."/>
            <person name="Diaz J.F."/>
            <person name="Benocci T."/>
            <person name="Peng M."/>
            <person name="Battaglia E."/>
            <person name="Haridas S."/>
            <person name="Andreopoulos W."/>
            <person name="Labutti K."/>
            <person name="Pangilinan J."/>
            <person name="Floch G.L."/>
            <person name="Makela M.R."/>
            <person name="Henrissat B."/>
            <person name="Grigoriev I.V."/>
            <person name="Crouch J.A."/>
            <person name="De Vries R.P."/>
            <person name="Sukno S.A."/>
            <person name="Thon M.R."/>
        </authorList>
    </citation>
    <scope>NUCLEOTIDE SEQUENCE</scope>
    <source>
        <strain evidence="2">CBS 193.32</strain>
    </source>
</reference>
<protein>
    <submittedName>
        <fullName evidence="2">Uncharacterized protein</fullName>
    </submittedName>
</protein>
<dbReference type="RefSeq" id="XP_060424542.1">
    <property type="nucleotide sequence ID" value="XM_060578443.1"/>
</dbReference>
<feature type="compositionally biased region" description="Low complexity" evidence="1">
    <location>
        <begin position="7"/>
        <end position="19"/>
    </location>
</feature>
<keyword evidence="3" id="KW-1185">Reference proteome</keyword>
<feature type="compositionally biased region" description="Polar residues" evidence="1">
    <location>
        <begin position="42"/>
        <end position="56"/>
    </location>
</feature>
<feature type="compositionally biased region" description="Basic residues" evidence="1">
    <location>
        <begin position="174"/>
        <end position="191"/>
    </location>
</feature>